<sequence>MINDDIIYEYECCHEKNRIVIIGDIHGDIRRFKDILIDAKVINKNIEWIAEPKNTIVVQMGDQVDSINRDPSLEEWEVLPDVEMIYFTNLLNKIALSKGGRVISLIGNHEMMNSIGNFSYVSSKSLNNDDSKRHDLFKPSGALSAILSQRPIVVKIGRLLFCHAGLTMQHLNILKKYNKDISYINSIWKNFIKNSAVLLEDKEIFDTIILGNDGILWTRDLNNTEEVAKMLESIGCNYMFVGHTVVDGIKILNERIWYTDTGISRAFGNTSFQYIDIYDNQVNIRELKTDVV</sequence>
<dbReference type="AlphaFoldDB" id="A0A6C0LPK6"/>
<evidence type="ECO:0000313" key="2">
    <source>
        <dbReference type="EMBL" id="QHU31504.1"/>
    </source>
</evidence>
<organism evidence="2">
    <name type="scientific">viral metagenome</name>
    <dbReference type="NCBI Taxonomy" id="1070528"/>
    <lineage>
        <taxon>unclassified sequences</taxon>
        <taxon>metagenomes</taxon>
        <taxon>organismal metagenomes</taxon>
    </lineage>
</organism>
<feature type="domain" description="Calcineurin-like phosphoesterase" evidence="1">
    <location>
        <begin position="18"/>
        <end position="246"/>
    </location>
</feature>
<dbReference type="InterPro" id="IPR004843">
    <property type="entry name" value="Calcineurin-like_PHP"/>
</dbReference>
<dbReference type="PANTHER" id="PTHR46546">
    <property type="entry name" value="SHEWANELLA-LIKE PROTEIN PHOSPHATASE 1"/>
    <property type="match status" value="1"/>
</dbReference>
<name>A0A6C0LPK6_9ZZZZ</name>
<evidence type="ECO:0000259" key="1">
    <source>
        <dbReference type="Pfam" id="PF00149"/>
    </source>
</evidence>
<protein>
    <recommendedName>
        <fullName evidence="1">Calcineurin-like phosphoesterase domain-containing protein</fullName>
    </recommendedName>
</protein>
<reference evidence="2" key="1">
    <citation type="journal article" date="2020" name="Nature">
        <title>Giant virus diversity and host interactions through global metagenomics.</title>
        <authorList>
            <person name="Schulz F."/>
            <person name="Roux S."/>
            <person name="Paez-Espino D."/>
            <person name="Jungbluth S."/>
            <person name="Walsh D.A."/>
            <person name="Denef V.J."/>
            <person name="McMahon K.D."/>
            <person name="Konstantinidis K.T."/>
            <person name="Eloe-Fadrosh E.A."/>
            <person name="Kyrpides N.C."/>
            <person name="Woyke T."/>
        </authorList>
    </citation>
    <scope>NUCLEOTIDE SEQUENCE</scope>
    <source>
        <strain evidence="2">GVMAG-M-3300027963-21</strain>
    </source>
</reference>
<accession>A0A6C0LPK6</accession>
<dbReference type="Pfam" id="PF00149">
    <property type="entry name" value="Metallophos"/>
    <property type="match status" value="1"/>
</dbReference>
<dbReference type="SUPFAM" id="SSF56300">
    <property type="entry name" value="Metallo-dependent phosphatases"/>
    <property type="match status" value="1"/>
</dbReference>
<dbReference type="GO" id="GO:0016787">
    <property type="term" value="F:hydrolase activity"/>
    <property type="evidence" value="ECO:0007669"/>
    <property type="project" value="InterPro"/>
</dbReference>
<dbReference type="Gene3D" id="3.60.21.10">
    <property type="match status" value="1"/>
</dbReference>
<dbReference type="PANTHER" id="PTHR46546:SF4">
    <property type="entry name" value="SHEWANELLA-LIKE PROTEIN PHOSPHATASE 1"/>
    <property type="match status" value="1"/>
</dbReference>
<dbReference type="InterPro" id="IPR029052">
    <property type="entry name" value="Metallo-depent_PP-like"/>
</dbReference>
<proteinExistence type="predicted"/>
<dbReference type="EMBL" id="MN740528">
    <property type="protein sequence ID" value="QHU31504.1"/>
    <property type="molecule type" value="Genomic_DNA"/>
</dbReference>